<feature type="domain" description="C2H2-type" evidence="2">
    <location>
        <begin position="125"/>
        <end position="148"/>
    </location>
</feature>
<dbReference type="PROSITE" id="PS00028">
    <property type="entry name" value="ZINC_FINGER_C2H2_1"/>
    <property type="match status" value="2"/>
</dbReference>
<gene>
    <name evidence="3" type="ORF">MERGE_002470</name>
</gene>
<protein>
    <recommendedName>
        <fullName evidence="2">C2H2-type domain-containing protein</fullName>
    </recommendedName>
</protein>
<dbReference type="OrthoDB" id="18440at2759"/>
<evidence type="ECO:0000256" key="1">
    <source>
        <dbReference type="SAM" id="MobiDB-lite"/>
    </source>
</evidence>
<dbReference type="InterPro" id="IPR039258">
    <property type="entry name" value="ZNF511"/>
</dbReference>
<dbReference type="AlphaFoldDB" id="A0A899FXY8"/>
<organism evidence="3 4">
    <name type="scientific">Pneumocystis wakefieldiae</name>
    <dbReference type="NCBI Taxonomy" id="38082"/>
    <lineage>
        <taxon>Eukaryota</taxon>
        <taxon>Fungi</taxon>
        <taxon>Dikarya</taxon>
        <taxon>Ascomycota</taxon>
        <taxon>Taphrinomycotina</taxon>
        <taxon>Pneumocystomycetes</taxon>
        <taxon>Pneumocystaceae</taxon>
        <taxon>Pneumocystis</taxon>
    </lineage>
</organism>
<dbReference type="PANTHER" id="PTHR21354:SF0">
    <property type="entry name" value="ZINC FINGER PROTEIN 511"/>
    <property type="match status" value="1"/>
</dbReference>
<feature type="domain" description="C2H2-type" evidence="2">
    <location>
        <begin position="87"/>
        <end position="108"/>
    </location>
</feature>
<feature type="region of interest" description="Disordered" evidence="1">
    <location>
        <begin position="1"/>
        <end position="25"/>
    </location>
</feature>
<dbReference type="PANTHER" id="PTHR21354">
    <property type="entry name" value="ZINC FINGER PROTEIN 511"/>
    <property type="match status" value="1"/>
</dbReference>
<name>A0A899FXY8_9ASCO</name>
<evidence type="ECO:0000259" key="2">
    <source>
        <dbReference type="PROSITE" id="PS00028"/>
    </source>
</evidence>
<dbReference type="InterPro" id="IPR013087">
    <property type="entry name" value="Znf_C2H2_type"/>
</dbReference>
<dbReference type="Proteomes" id="UP000663699">
    <property type="component" value="Chromosome 5"/>
</dbReference>
<keyword evidence="4" id="KW-1185">Reference proteome</keyword>
<evidence type="ECO:0000313" key="4">
    <source>
        <dbReference type="Proteomes" id="UP000663699"/>
    </source>
</evidence>
<evidence type="ECO:0000313" key="3">
    <source>
        <dbReference type="EMBL" id="QSL65165.1"/>
    </source>
</evidence>
<accession>A0A899FXY8</accession>
<dbReference type="SMART" id="SM00355">
    <property type="entry name" value="ZnF_C2H2"/>
    <property type="match status" value="3"/>
</dbReference>
<dbReference type="EMBL" id="CP054536">
    <property type="protein sequence ID" value="QSL65165.1"/>
    <property type="molecule type" value="Genomic_DNA"/>
</dbReference>
<sequence>MKRGLSVSAKNSPYSEDQNDQEGSDLLELPFASNKLKKLDESRETAIEGGKPVITCHFPTGCMRQPLGFMSFSAYEAHYQKQHCNVCFTCRKVFPSLRMMDLHISEVHDPFFRLKKEKGEKIFKCFIENCQESFINVKKRKKHLIGDHFYPKEYHFGVIYTGISSRDTSLLSISNRNVKKKPKSENLEKMVQDSEIEKLATQMTSTRLVPSTIRFHMIHNIAKIIGCCIQDFFISISGF</sequence>
<proteinExistence type="predicted"/>
<reference evidence="3" key="1">
    <citation type="submission" date="2020-06" db="EMBL/GenBank/DDBJ databases">
        <title>Genomes of multiple members of Pneumocystis genus reveal paths to human pathogen Pneumocystis jirovecii.</title>
        <authorList>
            <person name="Cisse O.H."/>
            <person name="Ma L."/>
            <person name="Dekker J."/>
            <person name="Khil P."/>
            <person name="Jo J."/>
            <person name="Brenchley J."/>
            <person name="Blair R."/>
            <person name="Pahar B."/>
            <person name="Chabe M."/>
            <person name="Van Rompay K.A."/>
            <person name="Keesler R."/>
            <person name="Sukura A."/>
            <person name="Hirsch V."/>
            <person name="Kutty G."/>
            <person name="Liu Y."/>
            <person name="Peng L."/>
            <person name="Chen J."/>
            <person name="Song J."/>
            <person name="Weissenbacher-Lang C."/>
            <person name="Xu J."/>
            <person name="Upham N.S."/>
            <person name="Stajich J.E."/>
            <person name="Cuomo C.A."/>
            <person name="Cushion M.T."/>
            <person name="Kovacs J.A."/>
        </authorList>
    </citation>
    <scope>NUCLEOTIDE SEQUENCE</scope>
    <source>
        <strain evidence="3">2A</strain>
    </source>
</reference>